<accession>A0A4R2NQ30</accession>
<dbReference type="Proteomes" id="UP000295416">
    <property type="component" value="Unassembled WGS sequence"/>
</dbReference>
<organism evidence="3 4">
    <name type="scientific">Scopulibacillus darangshiensis</name>
    <dbReference type="NCBI Taxonomy" id="442528"/>
    <lineage>
        <taxon>Bacteria</taxon>
        <taxon>Bacillati</taxon>
        <taxon>Bacillota</taxon>
        <taxon>Bacilli</taxon>
        <taxon>Bacillales</taxon>
        <taxon>Sporolactobacillaceae</taxon>
        <taxon>Scopulibacillus</taxon>
    </lineage>
</organism>
<dbReference type="RefSeq" id="WP_132747371.1">
    <property type="nucleotide sequence ID" value="NZ_SLXK01000031.1"/>
</dbReference>
<keyword evidence="2" id="KW-0472">Membrane</keyword>
<feature type="compositionally biased region" description="Basic and acidic residues" evidence="1">
    <location>
        <begin position="1"/>
        <end position="17"/>
    </location>
</feature>
<reference evidence="3 4" key="1">
    <citation type="submission" date="2019-03" db="EMBL/GenBank/DDBJ databases">
        <title>Genomic Encyclopedia of Type Strains, Phase IV (KMG-IV): sequencing the most valuable type-strain genomes for metagenomic binning, comparative biology and taxonomic classification.</title>
        <authorList>
            <person name="Goeker M."/>
        </authorList>
    </citation>
    <scope>NUCLEOTIDE SEQUENCE [LARGE SCALE GENOMIC DNA]</scope>
    <source>
        <strain evidence="3 4">DSM 19377</strain>
    </source>
</reference>
<proteinExistence type="predicted"/>
<evidence type="ECO:0000256" key="2">
    <source>
        <dbReference type="SAM" id="Phobius"/>
    </source>
</evidence>
<sequence>MLDNKDQAHHTGEKDLGEDTDWMRNTQSNWPHEEVDKLIEMNKKLSRKLFLTNCLLAVAITIIVIISLSKL</sequence>
<evidence type="ECO:0000313" key="4">
    <source>
        <dbReference type="Proteomes" id="UP000295416"/>
    </source>
</evidence>
<keyword evidence="4" id="KW-1185">Reference proteome</keyword>
<name>A0A4R2NQ30_9BACL</name>
<comment type="caution">
    <text evidence="3">The sequence shown here is derived from an EMBL/GenBank/DDBJ whole genome shotgun (WGS) entry which is preliminary data.</text>
</comment>
<keyword evidence="2" id="KW-0812">Transmembrane</keyword>
<feature type="region of interest" description="Disordered" evidence="1">
    <location>
        <begin position="1"/>
        <end position="27"/>
    </location>
</feature>
<evidence type="ECO:0000313" key="3">
    <source>
        <dbReference type="EMBL" id="TCP23478.1"/>
    </source>
</evidence>
<keyword evidence="2" id="KW-1133">Transmembrane helix</keyword>
<feature type="transmembrane region" description="Helical" evidence="2">
    <location>
        <begin position="49"/>
        <end position="68"/>
    </location>
</feature>
<gene>
    <name evidence="3" type="ORF">EV207_13140</name>
</gene>
<dbReference type="EMBL" id="SLXK01000031">
    <property type="protein sequence ID" value="TCP23478.1"/>
    <property type="molecule type" value="Genomic_DNA"/>
</dbReference>
<evidence type="ECO:0000256" key="1">
    <source>
        <dbReference type="SAM" id="MobiDB-lite"/>
    </source>
</evidence>
<dbReference type="AlphaFoldDB" id="A0A4R2NQ30"/>
<protein>
    <submittedName>
        <fullName evidence="3">Uncharacterized protein</fullName>
    </submittedName>
</protein>